<feature type="compositionally biased region" description="Polar residues" evidence="9">
    <location>
        <begin position="386"/>
        <end position="400"/>
    </location>
</feature>
<dbReference type="SUPFAM" id="SSF57850">
    <property type="entry name" value="RING/U-box"/>
    <property type="match status" value="1"/>
</dbReference>
<dbReference type="SMART" id="SM00361">
    <property type="entry name" value="RRM_1"/>
    <property type="match status" value="1"/>
</dbReference>
<dbReference type="InterPro" id="IPR000504">
    <property type="entry name" value="RRM_dom"/>
</dbReference>
<dbReference type="PROSITE" id="PS50103">
    <property type="entry name" value="ZF_C3H1"/>
    <property type="match status" value="1"/>
</dbReference>
<dbReference type="GO" id="GO:0008270">
    <property type="term" value="F:zinc ion binding"/>
    <property type="evidence" value="ECO:0007669"/>
    <property type="project" value="UniProtKB-KW"/>
</dbReference>
<dbReference type="FunFam" id="3.30.40.10:FF:000006">
    <property type="entry name" value="CCR4-NOT transcription complex subunit 4"/>
    <property type="match status" value="1"/>
</dbReference>
<dbReference type="InterPro" id="IPR012677">
    <property type="entry name" value="Nucleotide-bd_a/b_plait_sf"/>
</dbReference>
<evidence type="ECO:0000259" key="11">
    <source>
        <dbReference type="PROSITE" id="PS50103"/>
    </source>
</evidence>
<evidence type="ECO:0000256" key="2">
    <source>
        <dbReference type="ARBA" id="ARBA00022723"/>
    </source>
</evidence>
<dbReference type="PANTHER" id="PTHR12603">
    <property type="entry name" value="CCR4-NOT TRANSCRIPTION COMPLEX RELATED"/>
    <property type="match status" value="1"/>
</dbReference>
<evidence type="ECO:0000256" key="1">
    <source>
        <dbReference type="ARBA" id="ARBA00004123"/>
    </source>
</evidence>
<feature type="domain" description="C3H1-type" evidence="11">
    <location>
        <begin position="215"/>
        <end position="242"/>
    </location>
</feature>
<dbReference type="CDD" id="cd12438">
    <property type="entry name" value="RRM_CNOT4"/>
    <property type="match status" value="1"/>
</dbReference>
<keyword evidence="4 8" id="KW-0862">Zinc</keyword>
<evidence type="ECO:0000313" key="13">
    <source>
        <dbReference type="Proteomes" id="UP000183365"/>
    </source>
</evidence>
<dbReference type="InterPro" id="IPR013083">
    <property type="entry name" value="Znf_RING/FYVE/PHD"/>
</dbReference>
<dbReference type="InterPro" id="IPR001841">
    <property type="entry name" value="Znf_RING"/>
</dbReference>
<dbReference type="PROSITE" id="PS50089">
    <property type="entry name" value="ZF_RING_2"/>
    <property type="match status" value="1"/>
</dbReference>
<dbReference type="Pfam" id="PF14570">
    <property type="entry name" value="zf-RING_4"/>
    <property type="match status" value="1"/>
</dbReference>
<feature type="zinc finger region" description="C3H1-type" evidence="8">
    <location>
        <begin position="215"/>
        <end position="242"/>
    </location>
</feature>
<dbReference type="GO" id="GO:0003723">
    <property type="term" value="F:RNA binding"/>
    <property type="evidence" value="ECO:0007669"/>
    <property type="project" value="UniProtKB-KW"/>
</dbReference>
<dbReference type="Proteomes" id="UP000183365">
    <property type="component" value="Unassembled WGS sequence"/>
</dbReference>
<feature type="compositionally biased region" description="Basic and acidic residues" evidence="9">
    <location>
        <begin position="90"/>
        <end position="107"/>
    </location>
</feature>
<feature type="region of interest" description="Disordered" evidence="9">
    <location>
        <begin position="90"/>
        <end position="109"/>
    </location>
</feature>
<evidence type="ECO:0000256" key="4">
    <source>
        <dbReference type="ARBA" id="ARBA00022833"/>
    </source>
</evidence>
<dbReference type="GO" id="GO:0016567">
    <property type="term" value="P:protein ubiquitination"/>
    <property type="evidence" value="ECO:0007669"/>
    <property type="project" value="TreeGrafter"/>
</dbReference>
<dbReference type="Gene3D" id="3.30.70.330">
    <property type="match status" value="1"/>
</dbReference>
<dbReference type="GO" id="GO:0030014">
    <property type="term" value="C:CCR4-NOT complex"/>
    <property type="evidence" value="ECO:0007669"/>
    <property type="project" value="InterPro"/>
</dbReference>
<dbReference type="OrthoDB" id="1923159at2759"/>
<name>A0A1L0B0V6_9ASCO</name>
<dbReference type="InterPro" id="IPR035979">
    <property type="entry name" value="RBD_domain_sf"/>
</dbReference>
<feature type="region of interest" description="Disordered" evidence="9">
    <location>
        <begin position="246"/>
        <end position="369"/>
    </location>
</feature>
<dbReference type="VEuPathDB" id="FungiDB:HGUI_00803"/>
<dbReference type="SUPFAM" id="SSF54928">
    <property type="entry name" value="RNA-binding domain, RBD"/>
    <property type="match status" value="1"/>
</dbReference>
<dbReference type="InterPro" id="IPR000571">
    <property type="entry name" value="Znf_CCCH"/>
</dbReference>
<dbReference type="GO" id="GO:0004842">
    <property type="term" value="F:ubiquitin-protein transferase activity"/>
    <property type="evidence" value="ECO:0007669"/>
    <property type="project" value="InterPro"/>
</dbReference>
<keyword evidence="5" id="KW-0694">RNA-binding</keyword>
<feature type="compositionally biased region" description="Low complexity" evidence="9">
    <location>
        <begin position="298"/>
        <end position="316"/>
    </location>
</feature>
<feature type="compositionally biased region" description="Polar residues" evidence="9">
    <location>
        <begin position="326"/>
        <end position="345"/>
    </location>
</feature>
<feature type="region of interest" description="Disordered" evidence="9">
    <location>
        <begin position="386"/>
        <end position="406"/>
    </location>
</feature>
<dbReference type="Gene3D" id="3.30.40.10">
    <property type="entry name" value="Zinc/RING finger domain, C3HC4 (zinc finger)"/>
    <property type="match status" value="1"/>
</dbReference>
<evidence type="ECO:0000256" key="7">
    <source>
        <dbReference type="ARBA" id="ARBA00023242"/>
    </source>
</evidence>
<dbReference type="InterPro" id="IPR039515">
    <property type="entry name" value="NOT4_mRING-HC-C4C4"/>
</dbReference>
<dbReference type="InterPro" id="IPR039780">
    <property type="entry name" value="Mot2"/>
</dbReference>
<evidence type="ECO:0000313" key="12">
    <source>
        <dbReference type="EMBL" id="SGZ38603.1"/>
    </source>
</evidence>
<keyword evidence="3 8" id="KW-0863">Zinc-finger</keyword>
<dbReference type="EMBL" id="FQNF01000010">
    <property type="protein sequence ID" value="SGZ38603.1"/>
    <property type="molecule type" value="Genomic_DNA"/>
</dbReference>
<evidence type="ECO:0000256" key="5">
    <source>
        <dbReference type="ARBA" id="ARBA00022884"/>
    </source>
</evidence>
<dbReference type="CDD" id="cd16618">
    <property type="entry name" value="mRING-HC-C4C4_CNOT4"/>
    <property type="match status" value="1"/>
</dbReference>
<feature type="domain" description="RING-type" evidence="10">
    <location>
        <begin position="20"/>
        <end position="65"/>
    </location>
</feature>
<dbReference type="InterPro" id="IPR034261">
    <property type="entry name" value="CNOT4_RRM"/>
</dbReference>
<accession>A0A1L0B0V6</accession>
<protein>
    <recommendedName>
        <fullName evidence="14">General negative regulator of transcription subunit 4</fullName>
    </recommendedName>
</protein>
<reference evidence="13" key="1">
    <citation type="submission" date="2016-11" db="EMBL/GenBank/DDBJ databases">
        <authorList>
            <person name="Guldener U."/>
        </authorList>
    </citation>
    <scope>NUCLEOTIDE SEQUENCE [LARGE SCALE GENOMIC DNA]</scope>
</reference>
<evidence type="ECO:0000256" key="8">
    <source>
        <dbReference type="PROSITE-ProRule" id="PRU00723"/>
    </source>
</evidence>
<evidence type="ECO:0000256" key="3">
    <source>
        <dbReference type="ARBA" id="ARBA00022771"/>
    </source>
</evidence>
<keyword evidence="7" id="KW-0539">Nucleus</keyword>
<evidence type="ECO:0008006" key="14">
    <source>
        <dbReference type="Google" id="ProtNLM"/>
    </source>
</evidence>
<sequence length="568" mass="63555">MSQFNHLDAMLSDDDEDEYCPLCIEPLDLSDKHFKPCPCGYQICSFCYNNIRTNPELNGKCPGCRRLYDDASVTYITLSPEELKIEQMKQMKKEKERKQREKEKREMAYNSKKQLSSMRVIQKNLVYVIGVNAPAQAVNQVTGLVNSAEMVHILKSDKYFGKYGKVVKLVVNKLSSSINSSFGVYVTYSKKGEAAECISQLDGAFLDGKSVKAAYGTTKYCSSYLREQTCPNPNCMFLHEPSDEADLFQKSGPGKTTSSGYHSKSHHAALPKITPPMRLSAPSNALDSEHKNTSSLGTSLSTAHSSPPSSGSTTHGLDGHAHKQSIKSLTSTPQQTTQGLSNVITGGNPWITKDERGETSSNISLGSTQLNDSKVGLTSLLSKTTINQQREQQAPSQNKINRQRLNDHDCEGHARVILDGYVELVRNLENRPLSLDEKSLFSEEELQSEVLNKIPTFITNIEIQDQTPTSVYESCLAMLSVKPHDQMLEFMNLEKELQQSLQIEHQMDMFNHNEQFIARYMQRYQKNQMWPQGNNQQVMQGPPPGLVSQEDGNTVNITKQLFNANQTA</sequence>
<dbReference type="PANTHER" id="PTHR12603:SF0">
    <property type="entry name" value="CCR4-NOT TRANSCRIPTION COMPLEX SUBUNIT 4"/>
    <property type="match status" value="1"/>
</dbReference>
<keyword evidence="2 8" id="KW-0479">Metal-binding</keyword>
<dbReference type="GO" id="GO:0005634">
    <property type="term" value="C:nucleus"/>
    <property type="evidence" value="ECO:0007669"/>
    <property type="project" value="UniProtKB-SubCell"/>
</dbReference>
<gene>
    <name evidence="12" type="ORF">HGUI_00803</name>
</gene>
<dbReference type="InterPro" id="IPR003954">
    <property type="entry name" value="RRM_euk-type"/>
</dbReference>
<dbReference type="AlphaFoldDB" id="A0A1L0B0V6"/>
<keyword evidence="6" id="KW-0175">Coiled coil</keyword>
<feature type="compositionally biased region" description="Polar residues" evidence="9">
    <location>
        <begin position="359"/>
        <end position="369"/>
    </location>
</feature>
<evidence type="ECO:0000256" key="6">
    <source>
        <dbReference type="ARBA" id="ARBA00023054"/>
    </source>
</evidence>
<keyword evidence="13" id="KW-1185">Reference proteome</keyword>
<dbReference type="Pfam" id="PF00076">
    <property type="entry name" value="RRM_1"/>
    <property type="match status" value="1"/>
</dbReference>
<organism evidence="12 13">
    <name type="scientific">Hanseniaspora guilliermondii</name>
    <dbReference type="NCBI Taxonomy" id="56406"/>
    <lineage>
        <taxon>Eukaryota</taxon>
        <taxon>Fungi</taxon>
        <taxon>Dikarya</taxon>
        <taxon>Ascomycota</taxon>
        <taxon>Saccharomycotina</taxon>
        <taxon>Saccharomycetes</taxon>
        <taxon>Saccharomycodales</taxon>
        <taxon>Saccharomycodaceae</taxon>
        <taxon>Hanseniaspora</taxon>
    </lineage>
</organism>
<comment type="subcellular location">
    <subcellularLocation>
        <location evidence="1">Nucleus</location>
    </subcellularLocation>
</comment>
<evidence type="ECO:0000256" key="9">
    <source>
        <dbReference type="SAM" id="MobiDB-lite"/>
    </source>
</evidence>
<evidence type="ECO:0000259" key="10">
    <source>
        <dbReference type="PROSITE" id="PS50089"/>
    </source>
</evidence>
<proteinExistence type="predicted"/>